<keyword evidence="2" id="KW-1185">Reference proteome</keyword>
<accession>A0ABW4JRC3</accession>
<dbReference type="EMBL" id="JBHUFA010000001">
    <property type="protein sequence ID" value="MFD1694057.1"/>
    <property type="molecule type" value="Genomic_DNA"/>
</dbReference>
<evidence type="ECO:0000313" key="2">
    <source>
        <dbReference type="Proteomes" id="UP001597327"/>
    </source>
</evidence>
<gene>
    <name evidence="1" type="ORF">ACFSC7_00880</name>
</gene>
<dbReference type="Proteomes" id="UP001597327">
    <property type="component" value="Unassembled WGS sequence"/>
</dbReference>
<reference evidence="2" key="1">
    <citation type="journal article" date="2019" name="Int. J. Syst. Evol. Microbiol.">
        <title>The Global Catalogue of Microorganisms (GCM) 10K type strain sequencing project: providing services to taxonomists for standard genome sequencing and annotation.</title>
        <authorList>
            <consortium name="The Broad Institute Genomics Platform"/>
            <consortium name="The Broad Institute Genome Sequencing Center for Infectious Disease"/>
            <person name="Wu L."/>
            <person name="Ma J."/>
        </authorList>
    </citation>
    <scope>NUCLEOTIDE SEQUENCE [LARGE SCALE GENOMIC DNA]</scope>
    <source>
        <strain evidence="2">JCM 3369</strain>
    </source>
</reference>
<comment type="caution">
    <text evidence="1">The sequence shown here is derived from an EMBL/GenBank/DDBJ whole genome shotgun (WGS) entry which is preliminary data.</text>
</comment>
<evidence type="ECO:0008006" key="3">
    <source>
        <dbReference type="Google" id="ProtNLM"/>
    </source>
</evidence>
<evidence type="ECO:0000313" key="1">
    <source>
        <dbReference type="EMBL" id="MFD1694057.1"/>
    </source>
</evidence>
<proteinExistence type="predicted"/>
<dbReference type="RefSeq" id="WP_149892044.1">
    <property type="nucleotide sequence ID" value="NZ_JBHUFA010000001.1"/>
</dbReference>
<organism evidence="1 2">
    <name type="scientific">Roseibium aestuarii</name>
    <dbReference type="NCBI Taxonomy" id="2600299"/>
    <lineage>
        <taxon>Bacteria</taxon>
        <taxon>Pseudomonadati</taxon>
        <taxon>Pseudomonadota</taxon>
        <taxon>Alphaproteobacteria</taxon>
        <taxon>Hyphomicrobiales</taxon>
        <taxon>Stappiaceae</taxon>
        <taxon>Roseibium</taxon>
    </lineage>
</organism>
<sequence>MTQHIFTKIGTKAIERGLADPHLSAFHEAVMSGPAPIADRLRDHLPYLSLCSDRMTDGAPPPIFYVGKRASQRTLFGDDWADPEAGSLRTPDIALEEASAEGYRVALGGTPYYGYGRTTMRLDGRRVEVAFERLIIALRPNSLSDRRFCAYFGVIQHLHRDK</sequence>
<protein>
    <recommendedName>
        <fullName evidence="3">PAS domain-containing protein</fullName>
    </recommendedName>
</protein>
<name>A0ABW4JRC3_9HYPH</name>